<evidence type="ECO:0000313" key="2">
    <source>
        <dbReference type="EMBL" id="SDY10629.1"/>
    </source>
</evidence>
<proteinExistence type="predicted"/>
<protein>
    <recommendedName>
        <fullName evidence="4">Rod shape-determining protein MreD</fullName>
    </recommendedName>
</protein>
<organism evidence="2 3">
    <name type="scientific">Nitrosomonas halophila</name>
    <dbReference type="NCBI Taxonomy" id="44576"/>
    <lineage>
        <taxon>Bacteria</taxon>
        <taxon>Pseudomonadati</taxon>
        <taxon>Pseudomonadota</taxon>
        <taxon>Betaproteobacteria</taxon>
        <taxon>Nitrosomonadales</taxon>
        <taxon>Nitrosomonadaceae</taxon>
        <taxon>Nitrosomonas</taxon>
    </lineage>
</organism>
<dbReference type="Proteomes" id="UP000198640">
    <property type="component" value="Unassembled WGS sequence"/>
</dbReference>
<keyword evidence="1" id="KW-0472">Membrane</keyword>
<feature type="transmembrane region" description="Helical" evidence="1">
    <location>
        <begin position="6"/>
        <end position="22"/>
    </location>
</feature>
<feature type="transmembrane region" description="Helical" evidence="1">
    <location>
        <begin position="138"/>
        <end position="160"/>
    </location>
</feature>
<evidence type="ECO:0008006" key="4">
    <source>
        <dbReference type="Google" id="ProtNLM"/>
    </source>
</evidence>
<dbReference type="AlphaFoldDB" id="A0A1H3H7K0"/>
<feature type="transmembrane region" description="Helical" evidence="1">
    <location>
        <begin position="62"/>
        <end position="83"/>
    </location>
</feature>
<dbReference type="OrthoDB" id="9806699at2"/>
<keyword evidence="3" id="KW-1185">Reference proteome</keyword>
<dbReference type="RefSeq" id="WP_090413351.1">
    <property type="nucleotide sequence ID" value="NZ_FNOY01000018.1"/>
</dbReference>
<feature type="transmembrane region" description="Helical" evidence="1">
    <location>
        <begin position="95"/>
        <end position="118"/>
    </location>
</feature>
<keyword evidence="1" id="KW-0812">Transmembrane</keyword>
<dbReference type="InterPro" id="IPR046487">
    <property type="entry name" value="DUF6580"/>
</dbReference>
<reference evidence="2 3" key="1">
    <citation type="submission" date="2016-10" db="EMBL/GenBank/DDBJ databases">
        <authorList>
            <person name="de Groot N.N."/>
        </authorList>
    </citation>
    <scope>NUCLEOTIDE SEQUENCE [LARGE SCALE GENOMIC DNA]</scope>
    <source>
        <strain evidence="2 3">Nm1</strain>
    </source>
</reference>
<feature type="transmembrane region" description="Helical" evidence="1">
    <location>
        <begin position="34"/>
        <end position="56"/>
    </location>
</feature>
<evidence type="ECO:0000256" key="1">
    <source>
        <dbReference type="SAM" id="Phobius"/>
    </source>
</evidence>
<sequence>MPRSQLTTIVLLILLVAMVRLLPHPMNITPVGALGLFAGAMLPARIMWLLPVGALLLGDSLIGFYSLPILLMVYLGFAGSAWIGRALLAHRRTPFRLGAAVLASASLFFLLSNFGAWLVLYPLTLAGMAECYVNALPFFGNSLIGDAFYTLLMFGSYEWISRHQDSWRYA</sequence>
<name>A0A1H3H7K0_9PROT</name>
<accession>A0A1H3H7K0</accession>
<evidence type="ECO:0000313" key="3">
    <source>
        <dbReference type="Proteomes" id="UP000198640"/>
    </source>
</evidence>
<dbReference type="STRING" id="44576.SAMN05421881_101827"/>
<keyword evidence="1" id="KW-1133">Transmembrane helix</keyword>
<dbReference type="EMBL" id="FNOY01000018">
    <property type="protein sequence ID" value="SDY10629.1"/>
    <property type="molecule type" value="Genomic_DNA"/>
</dbReference>
<gene>
    <name evidence="2" type="ORF">SAMN05421881_101827</name>
</gene>
<dbReference type="Pfam" id="PF20221">
    <property type="entry name" value="DUF6580"/>
    <property type="match status" value="1"/>
</dbReference>